<proteinExistence type="predicted"/>
<sequence length="141" mass="17253">MFIAPSYIQQELKAIDPLLFCVWNSRKKRWQIRLWKIAYPMKHYLNDYYFWLKKSRLCHTLCVRNDEYRDVGFRRLDIRAIRIIQESRWNQENPDILAKEVDDHNEKMQLDAIKEEEAISRDCGKRLYHYLQRPTVYLGGN</sequence>
<protein>
    <submittedName>
        <fullName evidence="1">Uncharacterized protein</fullName>
    </submittedName>
</protein>
<comment type="caution">
    <text evidence="1">The sequence shown here is derived from an EMBL/GenBank/DDBJ whole genome shotgun (WGS) entry which is preliminary data.</text>
</comment>
<name>A0A523RXK6_UNCAE</name>
<accession>A0A523RXK6</accession>
<evidence type="ECO:0000313" key="1">
    <source>
        <dbReference type="EMBL" id="TET10506.1"/>
    </source>
</evidence>
<gene>
    <name evidence="1" type="ORF">E3J84_03940</name>
</gene>
<dbReference type="EMBL" id="SOKJ01000221">
    <property type="protein sequence ID" value="TET10506.1"/>
    <property type="molecule type" value="Genomic_DNA"/>
</dbReference>
<reference evidence="1 2" key="1">
    <citation type="submission" date="2019-03" db="EMBL/GenBank/DDBJ databases">
        <title>Metabolic potential of uncultured bacteria and archaea associated with petroleum seepage in deep-sea sediments.</title>
        <authorList>
            <person name="Dong X."/>
            <person name="Hubert C."/>
        </authorList>
    </citation>
    <scope>NUCLEOTIDE SEQUENCE [LARGE SCALE GENOMIC DNA]</scope>
    <source>
        <strain evidence="1">E44_bin7</strain>
    </source>
</reference>
<dbReference type="AlphaFoldDB" id="A0A523RXK6"/>
<dbReference type="Proteomes" id="UP000316360">
    <property type="component" value="Unassembled WGS sequence"/>
</dbReference>
<organism evidence="1 2">
    <name type="scientific">Aerophobetes bacterium</name>
    <dbReference type="NCBI Taxonomy" id="2030807"/>
    <lineage>
        <taxon>Bacteria</taxon>
        <taxon>Candidatus Aerophobota</taxon>
    </lineage>
</organism>
<evidence type="ECO:0000313" key="2">
    <source>
        <dbReference type="Proteomes" id="UP000316360"/>
    </source>
</evidence>